<evidence type="ECO:0000313" key="3">
    <source>
        <dbReference type="Proteomes" id="UP000806378"/>
    </source>
</evidence>
<dbReference type="Gramene" id="rna-gnl|WGS:JABURB|Cocit.L4679.1">
    <property type="protein sequence ID" value="cds-KAF7851057.1"/>
    <property type="gene ID" value="gene-BT93_L4679"/>
</dbReference>
<evidence type="ECO:0000313" key="2">
    <source>
        <dbReference type="EMBL" id="KAF7851057.1"/>
    </source>
</evidence>
<feature type="compositionally biased region" description="Basic and acidic residues" evidence="1">
    <location>
        <begin position="83"/>
        <end position="93"/>
    </location>
</feature>
<gene>
    <name evidence="2" type="ORF">BT93_L4679</name>
</gene>
<accession>A0A8T0CTV1</accession>
<feature type="region of interest" description="Disordered" evidence="1">
    <location>
        <begin position="20"/>
        <end position="54"/>
    </location>
</feature>
<organism evidence="2 3">
    <name type="scientific">Corymbia citriodora subsp. variegata</name>
    <dbReference type="NCBI Taxonomy" id="360336"/>
    <lineage>
        <taxon>Eukaryota</taxon>
        <taxon>Viridiplantae</taxon>
        <taxon>Streptophyta</taxon>
        <taxon>Embryophyta</taxon>
        <taxon>Tracheophyta</taxon>
        <taxon>Spermatophyta</taxon>
        <taxon>Magnoliopsida</taxon>
        <taxon>eudicotyledons</taxon>
        <taxon>Gunneridae</taxon>
        <taxon>Pentapetalae</taxon>
        <taxon>rosids</taxon>
        <taxon>malvids</taxon>
        <taxon>Myrtales</taxon>
        <taxon>Myrtaceae</taxon>
        <taxon>Myrtoideae</taxon>
        <taxon>Eucalypteae</taxon>
        <taxon>Corymbia</taxon>
    </lineage>
</organism>
<feature type="region of interest" description="Disordered" evidence="1">
    <location>
        <begin position="81"/>
        <end position="116"/>
    </location>
</feature>
<comment type="caution">
    <text evidence="2">The sequence shown here is derived from an EMBL/GenBank/DDBJ whole genome shotgun (WGS) entry which is preliminary data.</text>
</comment>
<dbReference type="Proteomes" id="UP000806378">
    <property type="component" value="Unassembled WGS sequence"/>
</dbReference>
<keyword evidence="3" id="KW-1185">Reference proteome</keyword>
<dbReference type="EMBL" id="MU089566">
    <property type="protein sequence ID" value="KAF7851057.1"/>
    <property type="molecule type" value="Genomic_DNA"/>
</dbReference>
<evidence type="ECO:0000256" key="1">
    <source>
        <dbReference type="SAM" id="MobiDB-lite"/>
    </source>
</evidence>
<feature type="compositionally biased region" description="Low complexity" evidence="1">
    <location>
        <begin position="39"/>
        <end position="50"/>
    </location>
</feature>
<name>A0A8T0CTV1_CORYI</name>
<proteinExistence type="predicted"/>
<dbReference type="AlphaFoldDB" id="A0A8T0CTV1"/>
<sequence>MDDDLSSLLASCTSTVQAETLALKEEEEEKSESLGGDGVEAAASSSVSAEPTEEQIDEIEFLDDDLFSLLASLTSAMEAEILAPKEEKEKKSESLGGDGVEAAASSSVSEYCTSHA</sequence>
<reference evidence="2" key="1">
    <citation type="submission" date="2020-05" db="EMBL/GenBank/DDBJ databases">
        <title>WGS assembly of Corymbia citriodora subspecies variegata.</title>
        <authorList>
            <person name="Barry K."/>
            <person name="Hundley H."/>
            <person name="Shu S."/>
            <person name="Jenkins J."/>
            <person name="Grimwood J."/>
            <person name="Baten A."/>
        </authorList>
    </citation>
    <scope>NUCLEOTIDE SEQUENCE</scope>
    <source>
        <strain evidence="2">CV2-018</strain>
    </source>
</reference>
<feature type="compositionally biased region" description="Low complexity" evidence="1">
    <location>
        <begin position="100"/>
        <end position="110"/>
    </location>
</feature>
<protein>
    <submittedName>
        <fullName evidence="2">Uncharacterized protein</fullName>
    </submittedName>
</protein>